<feature type="region of interest" description="Disordered" evidence="1">
    <location>
        <begin position="28"/>
        <end position="61"/>
    </location>
</feature>
<reference evidence="2" key="1">
    <citation type="submission" date="2015-08" db="EMBL/GenBank/DDBJ databases">
        <title>Complete DNA Sequence of Pseudomonas syringae pv. actinidiae, the Causal Agent of Kiwifruit Canker Disease.</title>
        <authorList>
            <person name="Rikkerink E.H.A."/>
            <person name="Fineran P.C."/>
        </authorList>
    </citation>
    <scope>NUCLEOTIDE SEQUENCE</scope>
    <source>
        <strain evidence="2">DSM 13666</strain>
    </source>
</reference>
<evidence type="ECO:0000313" key="2">
    <source>
        <dbReference type="EMBL" id="KOO39778.1"/>
    </source>
</evidence>
<dbReference type="AlphaFoldDB" id="A0A0M0KN00"/>
<dbReference type="EMBL" id="LILD01000001">
    <property type="protein sequence ID" value="KOO39778.1"/>
    <property type="molecule type" value="Genomic_DNA"/>
</dbReference>
<feature type="compositionally biased region" description="Basic and acidic residues" evidence="1">
    <location>
        <begin position="41"/>
        <end position="61"/>
    </location>
</feature>
<comment type="caution">
    <text evidence="2">The sequence shown here is derived from an EMBL/GenBank/DDBJ whole genome shotgun (WGS) entry which is preliminary data.</text>
</comment>
<dbReference type="OMA" id="DTHAGTI"/>
<proteinExistence type="predicted"/>
<accession>A0A0M0KN00</accession>
<gene>
    <name evidence="2" type="ORF">AMD02_13660</name>
</gene>
<dbReference type="GeneID" id="87596768"/>
<evidence type="ECO:0000256" key="1">
    <source>
        <dbReference type="SAM" id="MobiDB-lite"/>
    </source>
</evidence>
<protein>
    <submittedName>
        <fullName evidence="2">Uncharacterized protein</fullName>
    </submittedName>
</protein>
<dbReference type="PATRIC" id="fig|136160.3.peg.3183"/>
<dbReference type="RefSeq" id="WP_010897312.1">
    <property type="nucleotide sequence ID" value="NZ_CP040441.1"/>
</dbReference>
<sequence length="61" mass="6946">MAKEKRPSSEFEGRDEFFMDVDRMINEGLGGGTVNDTHAGTIEEARSLEKEEPPHHEKEEN</sequence>
<organism evidence="2">
    <name type="scientific">Halalkalibacterium halodurans</name>
    <name type="common">Bacillus halodurans</name>
    <dbReference type="NCBI Taxonomy" id="86665"/>
    <lineage>
        <taxon>Bacteria</taxon>
        <taxon>Bacillati</taxon>
        <taxon>Bacillota</taxon>
        <taxon>Bacilli</taxon>
        <taxon>Bacillales</taxon>
        <taxon>Bacillaceae</taxon>
        <taxon>Halalkalibacterium (ex Joshi et al. 2022)</taxon>
    </lineage>
</organism>
<name>A0A0M0KN00_ALKHA</name>